<dbReference type="AlphaFoldDB" id="A0A918W1M7"/>
<dbReference type="PANTHER" id="PTHR34220">
    <property type="entry name" value="SENSOR HISTIDINE KINASE YPDA"/>
    <property type="match status" value="1"/>
</dbReference>
<dbReference type="GO" id="GO:0016020">
    <property type="term" value="C:membrane"/>
    <property type="evidence" value="ECO:0007669"/>
    <property type="project" value="InterPro"/>
</dbReference>
<name>A0A918W1M7_9FLAO</name>
<keyword evidence="1" id="KW-1133">Transmembrane helix</keyword>
<dbReference type="InterPro" id="IPR036890">
    <property type="entry name" value="HATPase_C_sf"/>
</dbReference>
<gene>
    <name evidence="3" type="ORF">GCM10007103_30960</name>
</gene>
<dbReference type="Pfam" id="PF06580">
    <property type="entry name" value="His_kinase"/>
    <property type="match status" value="1"/>
</dbReference>
<sequence length="263" mass="30259">MQHQNRINNEELPLQKKFLPIAFGGGAVLISCFLFGYWQYNKRRVAQEAGKIADYQARVAETELKALRAQMNPHFIFNSLNAIRYYMGENDIAAADDYLVMFANLTRSILENSEKKYISIAEEIRILKLYIEAEMLRMPESFNYEINVSKDIDQQKTLIPPMLIQPLVENSIWHGFAKNENDKGFLQLEVCQKNGNLYIMIDDNGAGRKNHKVPAGIGNSMGLRLTENRLKILNHYHRENGSLKILDKKKGTRVEISLPLQQI</sequence>
<protein>
    <recommendedName>
        <fullName evidence="2">Signal transduction histidine kinase internal region domain-containing protein</fullName>
    </recommendedName>
</protein>
<organism evidence="3 4">
    <name type="scientific">Salinimicrobium marinum</name>
    <dbReference type="NCBI Taxonomy" id="680283"/>
    <lineage>
        <taxon>Bacteria</taxon>
        <taxon>Pseudomonadati</taxon>
        <taxon>Bacteroidota</taxon>
        <taxon>Flavobacteriia</taxon>
        <taxon>Flavobacteriales</taxon>
        <taxon>Flavobacteriaceae</taxon>
        <taxon>Salinimicrobium</taxon>
    </lineage>
</organism>
<comment type="caution">
    <text evidence="3">The sequence shown here is derived from an EMBL/GenBank/DDBJ whole genome shotgun (WGS) entry which is preliminary data.</text>
</comment>
<evidence type="ECO:0000256" key="1">
    <source>
        <dbReference type="SAM" id="Phobius"/>
    </source>
</evidence>
<dbReference type="PANTHER" id="PTHR34220:SF7">
    <property type="entry name" value="SENSOR HISTIDINE KINASE YPDA"/>
    <property type="match status" value="1"/>
</dbReference>
<evidence type="ECO:0000259" key="2">
    <source>
        <dbReference type="Pfam" id="PF06580"/>
    </source>
</evidence>
<dbReference type="Gene3D" id="3.30.565.10">
    <property type="entry name" value="Histidine kinase-like ATPase, C-terminal domain"/>
    <property type="match status" value="1"/>
</dbReference>
<keyword evidence="4" id="KW-1185">Reference proteome</keyword>
<dbReference type="EMBL" id="BMXB01000018">
    <property type="protein sequence ID" value="GHA47838.1"/>
    <property type="molecule type" value="Genomic_DNA"/>
</dbReference>
<keyword evidence="1" id="KW-0812">Transmembrane</keyword>
<evidence type="ECO:0000313" key="3">
    <source>
        <dbReference type="EMBL" id="GHA47838.1"/>
    </source>
</evidence>
<dbReference type="PROSITE" id="PS51257">
    <property type="entry name" value="PROKAR_LIPOPROTEIN"/>
    <property type="match status" value="1"/>
</dbReference>
<reference evidence="3" key="1">
    <citation type="journal article" date="2014" name="Int. J. Syst. Evol. Microbiol.">
        <title>Complete genome sequence of Corynebacterium casei LMG S-19264T (=DSM 44701T), isolated from a smear-ripened cheese.</title>
        <authorList>
            <consortium name="US DOE Joint Genome Institute (JGI-PGF)"/>
            <person name="Walter F."/>
            <person name="Albersmeier A."/>
            <person name="Kalinowski J."/>
            <person name="Ruckert C."/>
        </authorList>
    </citation>
    <scope>NUCLEOTIDE SEQUENCE</scope>
    <source>
        <strain evidence="3">KCTC 12719</strain>
    </source>
</reference>
<dbReference type="Proteomes" id="UP000610456">
    <property type="component" value="Unassembled WGS sequence"/>
</dbReference>
<feature type="transmembrane region" description="Helical" evidence="1">
    <location>
        <begin position="18"/>
        <end position="38"/>
    </location>
</feature>
<accession>A0A918W1M7</accession>
<dbReference type="InterPro" id="IPR010559">
    <property type="entry name" value="Sig_transdc_His_kin_internal"/>
</dbReference>
<reference evidence="3" key="2">
    <citation type="submission" date="2020-09" db="EMBL/GenBank/DDBJ databases">
        <authorList>
            <person name="Sun Q."/>
            <person name="Kim S."/>
        </authorList>
    </citation>
    <scope>NUCLEOTIDE SEQUENCE</scope>
    <source>
        <strain evidence="3">KCTC 12719</strain>
    </source>
</reference>
<dbReference type="InterPro" id="IPR050640">
    <property type="entry name" value="Bact_2-comp_sensor_kinase"/>
</dbReference>
<keyword evidence="1" id="KW-0472">Membrane</keyword>
<dbReference type="GO" id="GO:0000155">
    <property type="term" value="F:phosphorelay sensor kinase activity"/>
    <property type="evidence" value="ECO:0007669"/>
    <property type="project" value="InterPro"/>
</dbReference>
<feature type="domain" description="Signal transduction histidine kinase internal region" evidence="2">
    <location>
        <begin position="62"/>
        <end position="141"/>
    </location>
</feature>
<dbReference type="SUPFAM" id="SSF55874">
    <property type="entry name" value="ATPase domain of HSP90 chaperone/DNA topoisomerase II/histidine kinase"/>
    <property type="match status" value="1"/>
</dbReference>
<evidence type="ECO:0000313" key="4">
    <source>
        <dbReference type="Proteomes" id="UP000610456"/>
    </source>
</evidence>
<proteinExistence type="predicted"/>